<feature type="transmembrane region" description="Helical" evidence="3">
    <location>
        <begin position="348"/>
        <end position="370"/>
    </location>
</feature>
<dbReference type="FunFam" id="1.25.40.10:FF:000242">
    <property type="entry name" value="Pentatricopeptide repeat-containing protein"/>
    <property type="match status" value="2"/>
</dbReference>
<dbReference type="NCBIfam" id="TIGR00756">
    <property type="entry name" value="PPR"/>
    <property type="match status" value="2"/>
</dbReference>
<feature type="transmembrane region" description="Helical" evidence="3">
    <location>
        <begin position="524"/>
        <end position="540"/>
    </location>
</feature>
<keyword evidence="3" id="KW-0812">Transmembrane</keyword>
<dbReference type="InterPro" id="IPR046848">
    <property type="entry name" value="E_motif"/>
</dbReference>
<evidence type="ECO:0000313" key="5">
    <source>
        <dbReference type="EMBL" id="PPS14595.1"/>
    </source>
</evidence>
<dbReference type="InterPro" id="IPR011990">
    <property type="entry name" value="TPR-like_helical_dom_sf"/>
</dbReference>
<accession>A0A2P5YG79</accession>
<dbReference type="GO" id="GO:0009451">
    <property type="term" value="P:RNA modification"/>
    <property type="evidence" value="ECO:0007669"/>
    <property type="project" value="InterPro"/>
</dbReference>
<feature type="transmembrane region" description="Helical" evidence="3">
    <location>
        <begin position="312"/>
        <end position="328"/>
    </location>
</feature>
<evidence type="ECO:0000256" key="3">
    <source>
        <dbReference type="SAM" id="Phobius"/>
    </source>
</evidence>
<proteinExistence type="predicted"/>
<dbReference type="InterPro" id="IPR046960">
    <property type="entry name" value="PPR_At4g14850-like_plant"/>
</dbReference>
<dbReference type="PROSITE" id="PS51375">
    <property type="entry name" value="PPR"/>
    <property type="match status" value="4"/>
</dbReference>
<dbReference type="Pfam" id="PF20431">
    <property type="entry name" value="E_motif"/>
    <property type="match status" value="2"/>
</dbReference>
<dbReference type="Pfam" id="PF01535">
    <property type="entry name" value="PPR"/>
    <property type="match status" value="4"/>
</dbReference>
<dbReference type="Pfam" id="PF17177">
    <property type="entry name" value="PPR_long"/>
    <property type="match status" value="1"/>
</dbReference>
<dbReference type="InterPro" id="IPR002885">
    <property type="entry name" value="PPR_rpt"/>
</dbReference>
<dbReference type="EMBL" id="KZ663239">
    <property type="protein sequence ID" value="PPS14595.1"/>
    <property type="molecule type" value="Genomic_DNA"/>
</dbReference>
<keyword evidence="3" id="KW-1133">Transmembrane helix</keyword>
<evidence type="ECO:0000256" key="1">
    <source>
        <dbReference type="ARBA" id="ARBA00022737"/>
    </source>
</evidence>
<dbReference type="AlphaFoldDB" id="A0A2P5YG79"/>
<feature type="transmembrane region" description="Helical" evidence="3">
    <location>
        <begin position="560"/>
        <end position="582"/>
    </location>
</feature>
<feature type="repeat" description="PPR" evidence="2">
    <location>
        <begin position="523"/>
        <end position="557"/>
    </location>
</feature>
<name>A0A2P5YG79_GOSBA</name>
<dbReference type="PANTHER" id="PTHR47926:SF432">
    <property type="entry name" value="(WILD MALAYSIAN BANANA) HYPOTHETICAL PROTEIN"/>
    <property type="match status" value="1"/>
</dbReference>
<evidence type="ECO:0000256" key="2">
    <source>
        <dbReference type="PROSITE-ProRule" id="PRU00708"/>
    </source>
</evidence>
<keyword evidence="1" id="KW-0677">Repeat</keyword>
<evidence type="ECO:0000259" key="4">
    <source>
        <dbReference type="Pfam" id="PF17177"/>
    </source>
</evidence>
<protein>
    <recommendedName>
        <fullName evidence="4">PROP1-like PPR domain-containing protein</fullName>
    </recommendedName>
</protein>
<sequence>MRERLGFLLKHCSNLKHVETAHGFMVRTALHHDKLLLSQFIETCSSLGFSAYAHSVFSVNSQSHPHIYVFNTMIKGMTLCNSAFEALLVYKSIGRVGLRPDCYSFPFALKAVVDLRAMSLGTQIHSQAICAGLESNVHVVSALIQMYSSCARISDARKVFDEMPLASVCSDNVVVWMAMIAGYVKLGDPDTAMDLLSRMPGTQTDGAVLITWTSVIAGYAQMDRPDEAIAVFLKMQLENVVPDEIAMLAVLSACAQLGAFHIRLGECIHGYVKKRGFDQMVTLKNALIEMYSNSGNISNALHVFENMTRRTVISWTTIISALAFHGLGTQALDVFSRMEMAQVKPNDITFIAVLSACAHVGLVDLGRYYFHAMKYRYGIQHEIQHYGCMIDLLGQAGYLAEALKLVSEMPFQPNAAIWGSLLAASNIHGDAELGELALLHLVQLEPWNSGNYALLSNIYASAGRWDKSLGAFHIRLGECIHGYVKKRGFDQMVTLKNALIEMYSNSGNISNALHVFENMTRRTVISWTTIISALAFHGLGTQALDVFSRMEMAQVKPNDITFIAVLSACAHVGLVDLGRYYFHAMKYRYGIQHEIQHYGCMIDLLGQAGYLAEALKLVSEMPFQPNAAIWGSLLAASNIHGDAELGELALLHLVQLEPWNSGNYALLSNIYASAGRWDKSVMARKLMRDKGVRKMPGWSFIQVSTRTHEFIAGDTSHPQFDRIHGTLFTLNEQMKTAHYDPINEFDNHDSDIGPASISYCSSF</sequence>
<dbReference type="Proteomes" id="UP000239757">
    <property type="component" value="Unassembled WGS sequence"/>
</dbReference>
<organism evidence="5 6">
    <name type="scientific">Gossypium barbadense</name>
    <name type="common">Sea Island cotton</name>
    <name type="synonym">Hibiscus barbadensis</name>
    <dbReference type="NCBI Taxonomy" id="3634"/>
    <lineage>
        <taxon>Eukaryota</taxon>
        <taxon>Viridiplantae</taxon>
        <taxon>Streptophyta</taxon>
        <taxon>Embryophyta</taxon>
        <taxon>Tracheophyta</taxon>
        <taxon>Spermatophyta</taxon>
        <taxon>Magnoliopsida</taxon>
        <taxon>eudicotyledons</taxon>
        <taxon>Gunneridae</taxon>
        <taxon>Pentapetalae</taxon>
        <taxon>rosids</taxon>
        <taxon>malvids</taxon>
        <taxon>Malvales</taxon>
        <taxon>Malvaceae</taxon>
        <taxon>Malvoideae</taxon>
        <taxon>Gossypium</taxon>
    </lineage>
</organism>
<dbReference type="OrthoDB" id="185373at2759"/>
<dbReference type="Gene3D" id="1.25.40.10">
    <property type="entry name" value="Tetratricopeptide repeat domain"/>
    <property type="match status" value="5"/>
</dbReference>
<feature type="repeat" description="PPR" evidence="2">
    <location>
        <begin position="208"/>
        <end position="242"/>
    </location>
</feature>
<feature type="domain" description="PROP1-like PPR" evidence="4">
    <location>
        <begin position="138"/>
        <end position="259"/>
    </location>
</feature>
<feature type="repeat" description="PPR" evidence="2">
    <location>
        <begin position="172"/>
        <end position="202"/>
    </location>
</feature>
<dbReference type="InterPro" id="IPR033443">
    <property type="entry name" value="PROP1-like_PPR_dom"/>
</dbReference>
<gene>
    <name evidence="5" type="ORF">GOBAR_AA05974</name>
</gene>
<evidence type="ECO:0000313" key="6">
    <source>
        <dbReference type="Proteomes" id="UP000239757"/>
    </source>
</evidence>
<feature type="repeat" description="PPR" evidence="2">
    <location>
        <begin position="311"/>
        <end position="345"/>
    </location>
</feature>
<dbReference type="GO" id="GO:0003723">
    <property type="term" value="F:RNA binding"/>
    <property type="evidence" value="ECO:0007669"/>
    <property type="project" value="InterPro"/>
</dbReference>
<dbReference type="PANTHER" id="PTHR47926">
    <property type="entry name" value="PENTATRICOPEPTIDE REPEAT-CONTAINING PROTEIN"/>
    <property type="match status" value="1"/>
</dbReference>
<keyword evidence="3" id="KW-0472">Membrane</keyword>
<dbReference type="Pfam" id="PF13041">
    <property type="entry name" value="PPR_2"/>
    <property type="match status" value="2"/>
</dbReference>
<reference evidence="5 6" key="1">
    <citation type="submission" date="2015-01" db="EMBL/GenBank/DDBJ databases">
        <title>Genome of allotetraploid Gossypium barbadense reveals genomic plasticity and fiber elongation in cotton evolution.</title>
        <authorList>
            <person name="Chen X."/>
            <person name="Liu X."/>
            <person name="Zhao B."/>
            <person name="Zheng H."/>
            <person name="Hu Y."/>
            <person name="Lu G."/>
            <person name="Yang C."/>
            <person name="Chen J."/>
            <person name="Shan C."/>
            <person name="Zhang L."/>
            <person name="Zhou Y."/>
            <person name="Wang L."/>
            <person name="Guo W."/>
            <person name="Bai Y."/>
            <person name="Ruan J."/>
            <person name="Shangguan X."/>
            <person name="Mao Y."/>
            <person name="Jiang J."/>
            <person name="Zhu Y."/>
            <person name="Lei J."/>
            <person name="Kang H."/>
            <person name="Chen S."/>
            <person name="He X."/>
            <person name="Wang R."/>
            <person name="Wang Y."/>
            <person name="Chen J."/>
            <person name="Wang L."/>
            <person name="Yu S."/>
            <person name="Wang B."/>
            <person name="Wei J."/>
            <person name="Song S."/>
            <person name="Lu X."/>
            <person name="Gao Z."/>
            <person name="Gu W."/>
            <person name="Deng X."/>
            <person name="Ma D."/>
            <person name="Wang S."/>
            <person name="Liang W."/>
            <person name="Fang L."/>
            <person name="Cai C."/>
            <person name="Zhu X."/>
            <person name="Zhou B."/>
            <person name="Zhang Y."/>
            <person name="Chen Z."/>
            <person name="Xu S."/>
            <person name="Zhu R."/>
            <person name="Wang S."/>
            <person name="Zhang T."/>
            <person name="Zhao G."/>
        </authorList>
    </citation>
    <scope>NUCLEOTIDE SEQUENCE [LARGE SCALE GENOMIC DNA]</scope>
    <source>
        <strain evidence="6">cv. Xinhai21</strain>
        <tissue evidence="5">Leaf</tissue>
    </source>
</reference>